<dbReference type="PANTHER" id="PTHR33375:SF1">
    <property type="entry name" value="CHROMOSOME-PARTITIONING PROTEIN PARB-RELATED"/>
    <property type="match status" value="1"/>
</dbReference>
<feature type="region of interest" description="Disordered" evidence="3">
    <location>
        <begin position="228"/>
        <end position="321"/>
    </location>
</feature>
<keyword evidence="6" id="KW-1185">Reference proteome</keyword>
<accession>A0ABX7EPK2</accession>
<dbReference type="SUPFAM" id="SSF110849">
    <property type="entry name" value="ParB/Sulfiredoxin"/>
    <property type="match status" value="1"/>
</dbReference>
<dbReference type="InterPro" id="IPR004437">
    <property type="entry name" value="ParB/RepB/Spo0J"/>
</dbReference>
<dbReference type="InterPro" id="IPR050336">
    <property type="entry name" value="Chromosome_partition/occlusion"/>
</dbReference>
<evidence type="ECO:0000256" key="3">
    <source>
        <dbReference type="SAM" id="MobiDB-lite"/>
    </source>
</evidence>
<dbReference type="InterPro" id="IPR036086">
    <property type="entry name" value="ParB/Sulfiredoxin_sf"/>
</dbReference>
<dbReference type="PANTHER" id="PTHR33375">
    <property type="entry name" value="CHROMOSOME-PARTITIONING PROTEIN PARB-RELATED"/>
    <property type="match status" value="1"/>
</dbReference>
<reference evidence="5 6" key="1">
    <citation type="submission" date="2020-03" db="EMBL/GenBank/DDBJ databases">
        <title>Genome mining and metabolic profiling illuminate the polycyclic tetramate macrolactams from Streptomyces koyangensis SCSIO 5802.</title>
        <authorList>
            <person name="Ding W."/>
        </authorList>
    </citation>
    <scope>NUCLEOTIDE SEQUENCE [LARGE SCALE GENOMIC DNA]</scope>
    <source>
        <strain evidence="5 6">SCSIO 5802</strain>
        <plasmid evidence="5 6">unnamed</plasmid>
    </source>
</reference>
<sequence length="416" mass="43117">MTSKAARLGAGSSFAQTQTVSARRQAINSATKAPTEGAPPPVKLPVGLISLNPSNPRSDLGDLSELGASLRDHGQKQAITIMSRFAYLEAHPDQAENVEEGTKYVAIDGNSRLAAAREAGLTEIKVTVDEDLGANADEVLESALVANIHRKDLDPLDEARALQQLLQVVGTQQALAARLHRSQGWVSQRLALLGLTPELQEKLTAGEEPAELLRQVGNKKPEEQAAHLTRLKEKKAGKKRTAASDSVPAPAPPPAPAPTAASSVGGQSAGKPSAERQSAGGPPAPRTPADYYGVIESASAEPTGASESEGGREAAAALPSAVEAPSAVSQASSSASGSTGPESLATQIVQLGGAGLMDAVREHLNDEERSMMLHRYFMVSSGVEQVAADLGRGLPPSHRADLGGILRQVAEILSKG</sequence>
<evidence type="ECO:0000256" key="2">
    <source>
        <dbReference type="ARBA" id="ARBA00022829"/>
    </source>
</evidence>
<evidence type="ECO:0000313" key="5">
    <source>
        <dbReference type="EMBL" id="QRF06454.1"/>
    </source>
</evidence>
<comment type="similarity">
    <text evidence="1">Belongs to the ParB family.</text>
</comment>
<gene>
    <name evidence="5" type="ORF">G9U55_30300</name>
</gene>
<keyword evidence="5" id="KW-0614">Plasmid</keyword>
<dbReference type="RefSeq" id="WP_203216768.1">
    <property type="nucleotide sequence ID" value="NZ_CP049946.1"/>
</dbReference>
<dbReference type="Gene3D" id="1.10.10.2830">
    <property type="match status" value="1"/>
</dbReference>
<dbReference type="InterPro" id="IPR003115">
    <property type="entry name" value="ParB_N"/>
</dbReference>
<feature type="compositionally biased region" description="Basic residues" evidence="3">
    <location>
        <begin position="232"/>
        <end position="241"/>
    </location>
</feature>
<dbReference type="SMART" id="SM00470">
    <property type="entry name" value="ParB"/>
    <property type="match status" value="1"/>
</dbReference>
<proteinExistence type="inferred from homology"/>
<name>A0ABX7EPK2_9ACTN</name>
<evidence type="ECO:0000259" key="4">
    <source>
        <dbReference type="SMART" id="SM00470"/>
    </source>
</evidence>
<geneLocation type="plasmid" evidence="5 6">
    <name>unnamed</name>
</geneLocation>
<dbReference type="NCBIfam" id="TIGR00180">
    <property type="entry name" value="parB_part"/>
    <property type="match status" value="1"/>
</dbReference>
<dbReference type="Proteomes" id="UP000596311">
    <property type="component" value="Plasmid unnamed"/>
</dbReference>
<dbReference type="InterPro" id="IPR041468">
    <property type="entry name" value="HTH_ParB/Spo0J"/>
</dbReference>
<feature type="domain" description="ParB-like N-terminal" evidence="4">
    <location>
        <begin position="42"/>
        <end position="148"/>
    </location>
</feature>
<protein>
    <submittedName>
        <fullName evidence="5">ParB/RepB/Spo0J family partition protein</fullName>
    </submittedName>
</protein>
<feature type="region of interest" description="Disordered" evidence="3">
    <location>
        <begin position="1"/>
        <end position="41"/>
    </location>
</feature>
<dbReference type="Gene3D" id="3.90.1530.30">
    <property type="match status" value="1"/>
</dbReference>
<feature type="compositionally biased region" description="Low complexity" evidence="3">
    <location>
        <begin position="304"/>
        <end position="321"/>
    </location>
</feature>
<dbReference type="SUPFAM" id="SSF109709">
    <property type="entry name" value="KorB DNA-binding domain-like"/>
    <property type="match status" value="1"/>
</dbReference>
<keyword evidence="2" id="KW-0159">Chromosome partition</keyword>
<dbReference type="EMBL" id="CP049946">
    <property type="protein sequence ID" value="QRF06454.1"/>
    <property type="molecule type" value="Genomic_DNA"/>
</dbReference>
<dbReference type="Pfam" id="PF17762">
    <property type="entry name" value="HTH_ParB"/>
    <property type="match status" value="1"/>
</dbReference>
<evidence type="ECO:0000256" key="1">
    <source>
        <dbReference type="ARBA" id="ARBA00006295"/>
    </source>
</evidence>
<evidence type="ECO:0000313" key="6">
    <source>
        <dbReference type="Proteomes" id="UP000596311"/>
    </source>
</evidence>
<dbReference type="Pfam" id="PF02195">
    <property type="entry name" value="ParB_N"/>
    <property type="match status" value="1"/>
</dbReference>
<feature type="compositionally biased region" description="Polar residues" evidence="3">
    <location>
        <begin position="13"/>
        <end position="32"/>
    </location>
</feature>
<organism evidence="5 6">
    <name type="scientific">Streptomyces koyangensis</name>
    <dbReference type="NCBI Taxonomy" id="188770"/>
    <lineage>
        <taxon>Bacteria</taxon>
        <taxon>Bacillati</taxon>
        <taxon>Actinomycetota</taxon>
        <taxon>Actinomycetes</taxon>
        <taxon>Kitasatosporales</taxon>
        <taxon>Streptomycetaceae</taxon>
        <taxon>Streptomyces</taxon>
        <taxon>Streptomyces aurantiacus group</taxon>
    </lineage>
</organism>